<dbReference type="SUPFAM" id="SSF46689">
    <property type="entry name" value="Homeodomain-like"/>
    <property type="match status" value="2"/>
</dbReference>
<evidence type="ECO:0000256" key="3">
    <source>
        <dbReference type="ARBA" id="ARBA00023163"/>
    </source>
</evidence>
<feature type="compositionally biased region" description="Low complexity" evidence="4">
    <location>
        <begin position="7"/>
        <end position="36"/>
    </location>
</feature>
<dbReference type="InterPro" id="IPR009057">
    <property type="entry name" value="Homeodomain-like_sf"/>
</dbReference>
<dbReference type="InterPro" id="IPR050204">
    <property type="entry name" value="AraC_XylS_family_regulators"/>
</dbReference>
<proteinExistence type="predicted"/>
<evidence type="ECO:0000313" key="7">
    <source>
        <dbReference type="Proteomes" id="UP000005045"/>
    </source>
</evidence>
<evidence type="ECO:0000259" key="5">
    <source>
        <dbReference type="PROSITE" id="PS01124"/>
    </source>
</evidence>
<dbReference type="PROSITE" id="PS01124">
    <property type="entry name" value="HTH_ARAC_FAMILY_2"/>
    <property type="match status" value="1"/>
</dbReference>
<feature type="region of interest" description="Disordered" evidence="4">
    <location>
        <begin position="1"/>
        <end position="36"/>
    </location>
</feature>
<protein>
    <submittedName>
        <fullName evidence="6">Transcriptional regulator, AraC family</fullName>
    </submittedName>
</protein>
<evidence type="ECO:0000256" key="4">
    <source>
        <dbReference type="SAM" id="MobiDB-lite"/>
    </source>
</evidence>
<reference evidence="6 7" key="1">
    <citation type="submission" date="2008-03" db="EMBL/GenBank/DDBJ databases">
        <title>Sequencing of the draft genome and assembly of Burkholderia graminis C4D1M.</title>
        <authorList>
            <consortium name="US DOE Joint Genome Institute (JGI-PGF)"/>
            <person name="Copeland A."/>
            <person name="Lucas S."/>
            <person name="Lapidus A."/>
            <person name="Glavina del Rio T."/>
            <person name="Dalin E."/>
            <person name="Tice H."/>
            <person name="Bruce D."/>
            <person name="Goodwin L."/>
            <person name="Pitluck S."/>
            <person name="Larimer F."/>
            <person name="Land M.L."/>
            <person name="Hauser L."/>
            <person name="Tiedje J."/>
            <person name="Richardson P."/>
        </authorList>
    </citation>
    <scope>NUCLEOTIDE SEQUENCE [LARGE SCALE GENOMIC DNA]</scope>
    <source>
        <strain evidence="7">ATCC 700544 / DSM 17151 / LMG 18924 / NCIMB 13744 / C4D1M</strain>
    </source>
</reference>
<evidence type="ECO:0000256" key="2">
    <source>
        <dbReference type="ARBA" id="ARBA00023125"/>
    </source>
</evidence>
<dbReference type="InterPro" id="IPR018060">
    <property type="entry name" value="HTH_AraC"/>
</dbReference>
<keyword evidence="7" id="KW-1185">Reference proteome</keyword>
<dbReference type="PANTHER" id="PTHR46796">
    <property type="entry name" value="HTH-TYPE TRANSCRIPTIONAL ACTIVATOR RHAS-RELATED"/>
    <property type="match status" value="1"/>
</dbReference>
<sequence length="329" mass="36219">MLNDRLASAASSTGASSTVSSTVSSTASSTASATGSATAAREDSLGCLSSRLQHDRELDTGEFRFYRKCTLGSDTNPVVMDGSGRGFLIGVSLRTGHRRRIHSQHRWTTHEFERDSVYVRDLADDYRAELLGGFDFVLIELSRAFVSDTCHERGRGLARIATVAGHKDPVLGHLAQVLALTLDAENNASPLFVEQLGVTIGTHLLDRYGEPARGTGQASRRLSPLQEARAKEMLLARSQGNVSIEEIAGACNLSRSYFIRAFRETTQRTPHQWLLERRVDQARELLKRSDRSLSDIAMACGFSDQSHFTRTFSQLVGTPPGHWRRQAGR</sequence>
<dbReference type="Proteomes" id="UP000005045">
    <property type="component" value="Unassembled WGS sequence"/>
</dbReference>
<dbReference type="InterPro" id="IPR020449">
    <property type="entry name" value="Tscrpt_reg_AraC-type_HTH"/>
</dbReference>
<evidence type="ECO:0000313" key="6">
    <source>
        <dbReference type="EMBL" id="EDT06965.1"/>
    </source>
</evidence>
<evidence type="ECO:0000256" key="1">
    <source>
        <dbReference type="ARBA" id="ARBA00023015"/>
    </source>
</evidence>
<organism evidence="6 7">
    <name type="scientific">Paraburkholderia graminis (strain ATCC 700544 / DSM 17151 / LMG 18924 / NCIMB 13744 / C4D1M)</name>
    <dbReference type="NCBI Taxonomy" id="396598"/>
    <lineage>
        <taxon>Bacteria</taxon>
        <taxon>Pseudomonadati</taxon>
        <taxon>Pseudomonadota</taxon>
        <taxon>Betaproteobacteria</taxon>
        <taxon>Burkholderiales</taxon>
        <taxon>Burkholderiaceae</taxon>
        <taxon>Paraburkholderia</taxon>
    </lineage>
</organism>
<dbReference type="EMBL" id="ABLD01000037">
    <property type="protein sequence ID" value="EDT06965.1"/>
    <property type="molecule type" value="Genomic_DNA"/>
</dbReference>
<dbReference type="InterPro" id="IPR018062">
    <property type="entry name" value="HTH_AraC-typ_CS"/>
</dbReference>
<dbReference type="SMART" id="SM00342">
    <property type="entry name" value="HTH_ARAC"/>
    <property type="match status" value="1"/>
</dbReference>
<dbReference type="Gene3D" id="1.10.10.60">
    <property type="entry name" value="Homeodomain-like"/>
    <property type="match status" value="2"/>
</dbReference>
<feature type="domain" description="HTH araC/xylS-type" evidence="5">
    <location>
        <begin position="228"/>
        <end position="326"/>
    </location>
</feature>
<keyword evidence="3" id="KW-0804">Transcription</keyword>
<comment type="caution">
    <text evidence="6">The sequence shown here is derived from an EMBL/GenBank/DDBJ whole genome shotgun (WGS) entry which is preliminary data.</text>
</comment>
<accession>B1GA41</accession>
<dbReference type="PRINTS" id="PR00032">
    <property type="entry name" value="HTHARAC"/>
</dbReference>
<dbReference type="OrthoDB" id="9809338at2"/>
<dbReference type="PANTHER" id="PTHR46796:SF14">
    <property type="entry name" value="TRANSCRIPTIONAL REGULATORY PROTEIN"/>
    <property type="match status" value="1"/>
</dbReference>
<dbReference type="PROSITE" id="PS00041">
    <property type="entry name" value="HTH_ARAC_FAMILY_1"/>
    <property type="match status" value="1"/>
</dbReference>
<dbReference type="GO" id="GO:0003700">
    <property type="term" value="F:DNA-binding transcription factor activity"/>
    <property type="evidence" value="ECO:0007669"/>
    <property type="project" value="InterPro"/>
</dbReference>
<dbReference type="Pfam" id="PF12833">
    <property type="entry name" value="HTH_18"/>
    <property type="match status" value="1"/>
</dbReference>
<dbReference type="GO" id="GO:0043565">
    <property type="term" value="F:sequence-specific DNA binding"/>
    <property type="evidence" value="ECO:0007669"/>
    <property type="project" value="InterPro"/>
</dbReference>
<name>B1GA41_PARG4</name>
<dbReference type="AlphaFoldDB" id="B1GA41"/>
<keyword evidence="1" id="KW-0805">Transcription regulation</keyword>
<gene>
    <name evidence="6" type="ORF">BgramDRAFT_6228</name>
</gene>
<keyword evidence="2" id="KW-0238">DNA-binding</keyword>